<feature type="compositionally biased region" description="Pro residues" evidence="3">
    <location>
        <begin position="1168"/>
        <end position="1177"/>
    </location>
</feature>
<dbReference type="InterPro" id="IPR036028">
    <property type="entry name" value="SH3-like_dom_sf"/>
</dbReference>
<dbReference type="SUPFAM" id="SSF50044">
    <property type="entry name" value="SH3-domain"/>
    <property type="match status" value="1"/>
</dbReference>
<dbReference type="GO" id="GO:0015630">
    <property type="term" value="C:microtubule cytoskeleton"/>
    <property type="evidence" value="ECO:0007669"/>
    <property type="project" value="TreeGrafter"/>
</dbReference>
<sequence>MTTGTPLPAFEHEPLPEHTSHFRLLHIIRGEYGQHVECEISAWPIDNAPPYFAISYTWGDPADTAEITVNGRPLVVRRNCEYVLQQAFATKSSKYFWIDAICIAQTTEEKNHQVGIMGQIYSRAYHVLACVGPHHNDSEFLPEAIKAHCSLIRKIRHRQMPWDETEDPMPSGLSYDGFWKMDVSVQEQQEYCILKFKNGPATTSTLAPLGTRHGDVWLFNGAGNAKGSPSIGLIVRPSESGRYELIGPTYPVRIDEELPPFYTLDSFTGFWYPEDLLLFGWTLGELELHETTQGQMIKRKDTIDLQDKTAPTAQDHSHQPEHPAPLGIGPAAPHQQAAIRSVEKERSSEEARLQDAWSHANNTLRDDPGSDDDRTITNNGHGHHSMHDEQAIRLNGGALVDGDDADMQDADVDEDMDDDMMDKISSSPSIDDENLSTEHHLGECTGTRTANVPDKEHHINTDASVSPRSLNLKVIERRLQLMKLMSEDSEASLISDLDEEEVRNTLRPISRSLLDVSDDPFLDYEPSSAEQLRTTPWLSPQFNEENDFDSDSWITDSDADSWDENFDSKYDDASIDISFSHESRFIDSGWGGECLRETEDIDFEFVYALHTFVATVEGQANATKGDTMVLLDDSNSYWWLVRVSKDNSIGYLPAEHIETPTERLARLNKHRNIDLSATMLGDTAEKTKNPLKKAMRRRNAKTVQFAPPTYVEASDYDYSSDEGEGELFGGPEPKEMQQQQQAAAQNSNPSQDEDMQVQPLKVNGAKKDGNVQPDGDARRSSDDSNKQDGQRGSEDNLDRPLDPKVSRNGTLRNTDSFFKDDNTETRKITLTPNILRDDSSSSTTGSRERGPSLESLEKNGFADKVKDDKRKKEKKSGMLSGLFKRKDKKGKGPQDSLDSDIDKQEEVDRSSPQSKPSDELAERPSNEQVTAPAPLRQSSKKKSQNRPTHRDESPIKTKGILKTESPTDMDPEDDMDAANEEPVTQQMTSSMRLVPPEQDDTGKSPAVEQTPSVSTSTSTTSKNPFSALMKTQHEGEVKREKVTKAKQRVQLDDFDSDESNDPFADPEAERKSSEAQRSESAGRLSESPVHISVADVQAAQKENGTDREVDSHHAPGLSTDSSSQETNSPISTPTPDDSPTKTVQDSAGAPRSQSGNTSPTQIASNSTIPPPTRPAPIPVEESEPSPPASSESTILPAWSDASLRAYLDDGSEIRDMLVVINDTTGVVPVGPDHPLMKDYLAEETKTMQGLSGELDRLLNGLMEKSMKRAGSAASKTSTTRSTSANGRLSAGATY</sequence>
<organism evidence="5 6">
    <name type="scientific">Curvularia clavata</name>
    <dbReference type="NCBI Taxonomy" id="95742"/>
    <lineage>
        <taxon>Eukaryota</taxon>
        <taxon>Fungi</taxon>
        <taxon>Dikarya</taxon>
        <taxon>Ascomycota</taxon>
        <taxon>Pezizomycotina</taxon>
        <taxon>Dothideomycetes</taxon>
        <taxon>Pleosporomycetidae</taxon>
        <taxon>Pleosporales</taxon>
        <taxon>Pleosporineae</taxon>
        <taxon>Pleosporaceae</taxon>
        <taxon>Curvularia</taxon>
    </lineage>
</organism>
<dbReference type="VEuPathDB" id="FungiDB:yc1106_09307"/>
<feature type="compositionally biased region" description="Basic and acidic residues" evidence="3">
    <location>
        <begin position="765"/>
        <end position="805"/>
    </location>
</feature>
<feature type="compositionally biased region" description="Polar residues" evidence="3">
    <location>
        <begin position="1141"/>
        <end position="1166"/>
    </location>
</feature>
<feature type="compositionally biased region" description="Low complexity" evidence="3">
    <location>
        <begin position="1126"/>
        <end position="1137"/>
    </location>
</feature>
<dbReference type="FunFam" id="2.30.30.40:FF:000035">
    <property type="entry name" value="SH3 domain containing protein"/>
    <property type="match status" value="1"/>
</dbReference>
<dbReference type="Gene3D" id="2.30.30.40">
    <property type="entry name" value="SH3 Domains"/>
    <property type="match status" value="1"/>
</dbReference>
<dbReference type="PANTHER" id="PTHR47775:SF1">
    <property type="entry name" value="BUD SITE SELECTION PROTEIN 14"/>
    <property type="match status" value="1"/>
</dbReference>
<feature type="compositionally biased region" description="Basic and acidic residues" evidence="3">
    <location>
        <begin position="1031"/>
        <end position="1043"/>
    </location>
</feature>
<dbReference type="InterPro" id="IPR001452">
    <property type="entry name" value="SH3_domain"/>
</dbReference>
<feature type="region of interest" description="Disordered" evidence="3">
    <location>
        <begin position="1267"/>
        <end position="1294"/>
    </location>
</feature>
<feature type="region of interest" description="Disordered" evidence="3">
    <location>
        <begin position="679"/>
        <end position="1197"/>
    </location>
</feature>
<evidence type="ECO:0000259" key="4">
    <source>
        <dbReference type="PROSITE" id="PS50002"/>
    </source>
</evidence>
<proteinExistence type="predicted"/>
<reference evidence="5" key="1">
    <citation type="submission" date="2021-12" db="EMBL/GenBank/DDBJ databases">
        <title>Curvularia clavata genome.</title>
        <authorList>
            <person name="Cao Y."/>
        </authorList>
    </citation>
    <scope>NUCLEOTIDE SEQUENCE</scope>
    <source>
        <strain evidence="5">Yc1106</strain>
    </source>
</reference>
<feature type="compositionally biased region" description="Basic and acidic residues" evidence="3">
    <location>
        <begin position="916"/>
        <end position="925"/>
    </location>
</feature>
<keyword evidence="6" id="KW-1185">Reference proteome</keyword>
<feature type="compositionally biased region" description="Acidic residues" evidence="3">
    <location>
        <begin position="1052"/>
        <end position="1066"/>
    </location>
</feature>
<dbReference type="InterPro" id="IPR053039">
    <property type="entry name" value="Polarity_Bud-Selection_Reg"/>
</dbReference>
<dbReference type="GO" id="GO:0051286">
    <property type="term" value="C:cell tip"/>
    <property type="evidence" value="ECO:0007669"/>
    <property type="project" value="TreeGrafter"/>
</dbReference>
<feature type="compositionally biased region" description="Basic and acidic residues" evidence="3">
    <location>
        <begin position="1067"/>
        <end position="1077"/>
    </location>
</feature>
<feature type="compositionally biased region" description="Acidic residues" evidence="3">
    <location>
        <begin position="967"/>
        <end position="979"/>
    </location>
</feature>
<feature type="compositionally biased region" description="Basic and acidic residues" evidence="3">
    <location>
        <begin position="1103"/>
        <end position="1113"/>
    </location>
</feature>
<protein>
    <recommendedName>
        <fullName evidence="4">SH3 domain-containing protein</fullName>
    </recommendedName>
</protein>
<feature type="region of interest" description="Disordered" evidence="3">
    <location>
        <begin position="308"/>
        <end position="388"/>
    </location>
</feature>
<feature type="compositionally biased region" description="Basic residues" evidence="3">
    <location>
        <begin position="689"/>
        <end position="700"/>
    </location>
</feature>
<dbReference type="Pfam" id="PF06985">
    <property type="entry name" value="HET"/>
    <property type="match status" value="1"/>
</dbReference>
<feature type="compositionally biased region" description="Basic and acidic residues" evidence="3">
    <location>
        <begin position="341"/>
        <end position="353"/>
    </location>
</feature>
<dbReference type="Proteomes" id="UP001056012">
    <property type="component" value="Chromosome 7"/>
</dbReference>
<evidence type="ECO:0000256" key="2">
    <source>
        <dbReference type="PROSITE-ProRule" id="PRU00192"/>
    </source>
</evidence>
<dbReference type="SMART" id="SM00326">
    <property type="entry name" value="SH3"/>
    <property type="match status" value="1"/>
</dbReference>
<feature type="compositionally biased region" description="Low complexity" evidence="3">
    <location>
        <begin position="1010"/>
        <end position="1021"/>
    </location>
</feature>
<keyword evidence="1 2" id="KW-0728">SH3 domain</keyword>
<evidence type="ECO:0000256" key="1">
    <source>
        <dbReference type="ARBA" id="ARBA00022443"/>
    </source>
</evidence>
<dbReference type="GO" id="GO:0008104">
    <property type="term" value="P:intracellular protein localization"/>
    <property type="evidence" value="ECO:0007669"/>
    <property type="project" value="TreeGrafter"/>
</dbReference>
<name>A0A9Q8ZJW8_CURCL</name>
<evidence type="ECO:0000313" key="5">
    <source>
        <dbReference type="EMBL" id="USP82033.1"/>
    </source>
</evidence>
<feature type="compositionally biased region" description="Basic and acidic residues" evidence="3">
    <location>
        <begin position="900"/>
        <end position="909"/>
    </location>
</feature>
<gene>
    <name evidence="5" type="ORF">yc1106_09307</name>
</gene>
<dbReference type="EMBL" id="CP089280">
    <property type="protein sequence ID" value="USP82033.1"/>
    <property type="molecule type" value="Genomic_DNA"/>
</dbReference>
<dbReference type="PANTHER" id="PTHR47775">
    <property type="entry name" value="BUD SITE SELECTION PROTEIN 14"/>
    <property type="match status" value="1"/>
</dbReference>
<feature type="compositionally biased region" description="Polar residues" evidence="3">
    <location>
        <begin position="982"/>
        <end position="991"/>
    </location>
</feature>
<feature type="compositionally biased region" description="Basic and acidic residues" evidence="3">
    <location>
        <begin position="364"/>
        <end position="375"/>
    </location>
</feature>
<dbReference type="PROSITE" id="PS50002">
    <property type="entry name" value="SH3"/>
    <property type="match status" value="1"/>
</dbReference>
<dbReference type="InterPro" id="IPR010730">
    <property type="entry name" value="HET"/>
</dbReference>
<evidence type="ECO:0000313" key="6">
    <source>
        <dbReference type="Proteomes" id="UP001056012"/>
    </source>
</evidence>
<feature type="domain" description="SH3" evidence="4">
    <location>
        <begin position="601"/>
        <end position="662"/>
    </location>
</feature>
<feature type="compositionally biased region" description="Acidic residues" evidence="3">
    <location>
        <begin position="714"/>
        <end position="725"/>
    </location>
</feature>
<dbReference type="GO" id="GO:0030950">
    <property type="term" value="P:establishment or maintenance of actin cytoskeleton polarity"/>
    <property type="evidence" value="ECO:0007669"/>
    <property type="project" value="TreeGrafter"/>
</dbReference>
<feature type="compositionally biased region" description="Basic and acidic residues" evidence="3">
    <location>
        <begin position="846"/>
        <end position="870"/>
    </location>
</feature>
<accession>A0A9Q8ZJW8</accession>
<feature type="compositionally biased region" description="Basic and acidic residues" evidence="3">
    <location>
        <begin position="817"/>
        <end position="827"/>
    </location>
</feature>
<dbReference type="OrthoDB" id="196165at2759"/>
<feature type="compositionally biased region" description="Low complexity" evidence="3">
    <location>
        <begin position="1268"/>
        <end position="1284"/>
    </location>
</feature>
<dbReference type="Pfam" id="PF00018">
    <property type="entry name" value="SH3_1"/>
    <property type="match status" value="1"/>
</dbReference>
<feature type="compositionally biased region" description="Polar residues" evidence="3">
    <location>
        <begin position="807"/>
        <end position="816"/>
    </location>
</feature>
<evidence type="ECO:0000256" key="3">
    <source>
        <dbReference type="SAM" id="MobiDB-lite"/>
    </source>
</evidence>